<dbReference type="SUPFAM" id="SSF53649">
    <property type="entry name" value="Alkaline phosphatase-like"/>
    <property type="match status" value="1"/>
</dbReference>
<dbReference type="Gene3D" id="3.40.720.10">
    <property type="entry name" value="Alkaline Phosphatase, subunit A"/>
    <property type="match status" value="2"/>
</dbReference>
<sequence>MSLQNNKIRISNKKLSNIVTINCIFLILLFSINSHTNAQTPKKRVVMISIDGTPDYLIDKFLDDGTLPADGAFARMKKKGAYAETVLPINVASTGPSHISIFTGASPSKTGIVGNTFRNNKQNWSSPKLSAFSQPIAAETIFQAAMRQGKKVMTLAGVGLDYTNKNRMTDYMHMYPVISGPSLIMDLEITDTIFNQMDTESFIKLKTTTKSPSKAIFEVSGNFKMPLYFYLKDRMFNPMYLPNQPTEIFIDTDTDFKNGYSAIVNSQSWTGMEIEKNGKKYNTSFRILKADEKAGQFLLFMTAPAEVYGSPNGFLEKLQSNCGLWPGEPENRKQTTGMVSEKIWFEQLDRLAKYSKDLIITGMKEKEWDLLFGYFSTLDDVQHRYTLTNSRQMDYKADNGNRPKIYAEYIKKRFQIIDNYLLDIFNTAPKETNFVIFSDHGMIPIHTTLIINNYFEQAGFNDSNQNITAVSSGTAAHIYINKEKIKAIDYEKLLNKLTESLKSLKDNKTGESIFKLVANQQQQKKYGLYNKDYSGDLFVSCNAGYSISDKLLPKVNFFVQNSFDPKMFESENEATKNFLLNGTMNETGRAVHGCLATFREGQPIFYAIGPDVPKKELKNFYSLQIAPTVAKLLGIKPPMNAEQKSSF</sequence>
<comment type="caution">
    <text evidence="1">The sequence shown here is derived from an EMBL/GenBank/DDBJ whole genome shotgun (WGS) entry which is preliminary data.</text>
</comment>
<accession>A0A327S7P6</accession>
<gene>
    <name evidence="1" type="ORF">LX77_01401</name>
</gene>
<dbReference type="InterPro" id="IPR017850">
    <property type="entry name" value="Alkaline_phosphatase_core_sf"/>
</dbReference>
<keyword evidence="2" id="KW-1185">Reference proteome</keyword>
<dbReference type="InterPro" id="IPR002591">
    <property type="entry name" value="Phosphodiest/P_Trfase"/>
</dbReference>
<dbReference type="PANTHER" id="PTHR10151:SF120">
    <property type="entry name" value="BIS(5'-ADENOSYL)-TRIPHOSPHATASE"/>
    <property type="match status" value="1"/>
</dbReference>
<name>A0A327S7P6_9FLAO</name>
<reference evidence="1 2" key="1">
    <citation type="submission" date="2018-06" db="EMBL/GenBank/DDBJ databases">
        <title>Genomic Encyclopedia of Archaeal and Bacterial Type Strains, Phase II (KMG-II): from individual species to whole genera.</title>
        <authorList>
            <person name="Goeker M."/>
        </authorList>
    </citation>
    <scope>NUCLEOTIDE SEQUENCE [LARGE SCALE GENOMIC DNA]</scope>
    <source>
        <strain evidence="1 2">DSM 12408</strain>
    </source>
</reference>
<organism evidence="1 2">
    <name type="scientific">Gelidibacter algens</name>
    <dbReference type="NCBI Taxonomy" id="49280"/>
    <lineage>
        <taxon>Bacteria</taxon>
        <taxon>Pseudomonadati</taxon>
        <taxon>Bacteroidota</taxon>
        <taxon>Flavobacteriia</taxon>
        <taxon>Flavobacteriales</taxon>
        <taxon>Flavobacteriaceae</taxon>
        <taxon>Gelidibacter</taxon>
    </lineage>
</organism>
<evidence type="ECO:0000313" key="2">
    <source>
        <dbReference type="Proteomes" id="UP000248987"/>
    </source>
</evidence>
<dbReference type="GO" id="GO:0016787">
    <property type="term" value="F:hydrolase activity"/>
    <property type="evidence" value="ECO:0007669"/>
    <property type="project" value="UniProtKB-ARBA"/>
</dbReference>
<dbReference type="EMBL" id="QLLQ01000004">
    <property type="protein sequence ID" value="RAJ25100.1"/>
    <property type="molecule type" value="Genomic_DNA"/>
</dbReference>
<dbReference type="Proteomes" id="UP000248987">
    <property type="component" value="Unassembled WGS sequence"/>
</dbReference>
<protein>
    <submittedName>
        <fullName evidence="1">Type I phosphodiesterase/nucleotide pyrophosphatase</fullName>
    </submittedName>
</protein>
<evidence type="ECO:0000313" key="1">
    <source>
        <dbReference type="EMBL" id="RAJ25100.1"/>
    </source>
</evidence>
<dbReference type="PANTHER" id="PTHR10151">
    <property type="entry name" value="ECTONUCLEOTIDE PYROPHOSPHATASE/PHOSPHODIESTERASE"/>
    <property type="match status" value="1"/>
</dbReference>
<dbReference type="AlphaFoldDB" id="A0A327S7P6"/>
<proteinExistence type="predicted"/>
<dbReference type="Pfam" id="PF01663">
    <property type="entry name" value="Phosphodiest"/>
    <property type="match status" value="2"/>
</dbReference>